<dbReference type="InterPro" id="IPR000100">
    <property type="entry name" value="RNase_P"/>
</dbReference>
<keyword evidence="6 7" id="KW-0694">RNA-binding</keyword>
<gene>
    <name evidence="7" type="primary">rnpA</name>
    <name evidence="9" type="ORF">A3I40_00760</name>
</gene>
<evidence type="ECO:0000256" key="4">
    <source>
        <dbReference type="ARBA" id="ARBA00022759"/>
    </source>
</evidence>
<dbReference type="STRING" id="1802407.A3I40_00760"/>
<evidence type="ECO:0000256" key="5">
    <source>
        <dbReference type="ARBA" id="ARBA00022801"/>
    </source>
</evidence>
<evidence type="ECO:0000256" key="6">
    <source>
        <dbReference type="ARBA" id="ARBA00022884"/>
    </source>
</evidence>
<dbReference type="PANTHER" id="PTHR33992">
    <property type="entry name" value="RIBONUCLEASE P PROTEIN COMPONENT"/>
    <property type="match status" value="1"/>
</dbReference>
<dbReference type="GO" id="GO:0001682">
    <property type="term" value="P:tRNA 5'-leader removal"/>
    <property type="evidence" value="ECO:0007669"/>
    <property type="project" value="UniProtKB-UniRule"/>
</dbReference>
<dbReference type="SUPFAM" id="SSF54211">
    <property type="entry name" value="Ribosomal protein S5 domain 2-like"/>
    <property type="match status" value="1"/>
</dbReference>
<sequence length="111" mass="12881">MFPKKRRLRHRRDINFLLRRGRQINVPGLTLRFLPTANSYPRATVVAGVAVSKKATVRNRLKRQVRHLLASEIKLLNRGVDIMLTIRPPLLKLTKDERLAAVKEALRRARL</sequence>
<keyword evidence="4 7" id="KW-0255">Endonuclease</keyword>
<dbReference type="GO" id="GO:0000049">
    <property type="term" value="F:tRNA binding"/>
    <property type="evidence" value="ECO:0007669"/>
    <property type="project" value="UniProtKB-UniRule"/>
</dbReference>
<dbReference type="GO" id="GO:0004526">
    <property type="term" value="F:ribonuclease P activity"/>
    <property type="evidence" value="ECO:0007669"/>
    <property type="project" value="UniProtKB-UniRule"/>
</dbReference>
<dbReference type="Proteomes" id="UP000178723">
    <property type="component" value="Unassembled WGS sequence"/>
</dbReference>
<dbReference type="InterPro" id="IPR020568">
    <property type="entry name" value="Ribosomal_Su5_D2-typ_SF"/>
</dbReference>
<reference evidence="9 10" key="1">
    <citation type="journal article" date="2016" name="Nat. Commun.">
        <title>Thousands of microbial genomes shed light on interconnected biogeochemical processes in an aquifer system.</title>
        <authorList>
            <person name="Anantharaman K."/>
            <person name="Brown C.T."/>
            <person name="Hug L.A."/>
            <person name="Sharon I."/>
            <person name="Castelle C.J."/>
            <person name="Probst A.J."/>
            <person name="Thomas B.C."/>
            <person name="Singh A."/>
            <person name="Wilkins M.J."/>
            <person name="Karaoz U."/>
            <person name="Brodie E.L."/>
            <person name="Williams K.H."/>
            <person name="Hubbard S.S."/>
            <person name="Banfield J.F."/>
        </authorList>
    </citation>
    <scope>NUCLEOTIDE SEQUENCE [LARGE SCALE GENOMIC DNA]</scope>
</reference>
<dbReference type="GO" id="GO:0042781">
    <property type="term" value="F:3'-tRNA processing endoribonuclease activity"/>
    <property type="evidence" value="ECO:0007669"/>
    <property type="project" value="TreeGrafter"/>
</dbReference>
<dbReference type="InterPro" id="IPR020539">
    <property type="entry name" value="RNase_P_CS"/>
</dbReference>
<dbReference type="EC" id="3.1.26.5" evidence="7 8"/>
<dbReference type="Pfam" id="PF00825">
    <property type="entry name" value="Ribonuclease_P"/>
    <property type="match status" value="1"/>
</dbReference>
<dbReference type="InterPro" id="IPR014721">
    <property type="entry name" value="Ribsml_uS5_D2-typ_fold_subgr"/>
</dbReference>
<keyword evidence="2 7" id="KW-0819">tRNA processing</keyword>
<evidence type="ECO:0000256" key="2">
    <source>
        <dbReference type="ARBA" id="ARBA00022694"/>
    </source>
</evidence>
<dbReference type="PANTHER" id="PTHR33992:SF1">
    <property type="entry name" value="RIBONUCLEASE P PROTEIN COMPONENT"/>
    <property type="match status" value="1"/>
</dbReference>
<comment type="caution">
    <text evidence="9">The sequence shown here is derived from an EMBL/GenBank/DDBJ whole genome shotgun (WGS) entry which is preliminary data.</text>
</comment>
<protein>
    <recommendedName>
        <fullName evidence="7 8">Ribonuclease P protein component</fullName>
        <shortName evidence="7">RNase P protein</shortName>
        <shortName evidence="7">RNaseP protein</shortName>
        <ecNumber evidence="7 8">3.1.26.5</ecNumber>
    </recommendedName>
    <alternativeName>
        <fullName evidence="7">Protein C5</fullName>
    </alternativeName>
</protein>
<accession>A0A1F7V641</accession>
<proteinExistence type="inferred from homology"/>
<dbReference type="AlphaFoldDB" id="A0A1F7V641"/>
<evidence type="ECO:0000256" key="1">
    <source>
        <dbReference type="ARBA" id="ARBA00002663"/>
    </source>
</evidence>
<evidence type="ECO:0000313" key="10">
    <source>
        <dbReference type="Proteomes" id="UP000178723"/>
    </source>
</evidence>
<dbReference type="EMBL" id="MGEP01000056">
    <property type="protein sequence ID" value="OGL85943.1"/>
    <property type="molecule type" value="Genomic_DNA"/>
</dbReference>
<keyword evidence="3 7" id="KW-0540">Nuclease</keyword>
<dbReference type="HAMAP" id="MF_00227">
    <property type="entry name" value="RNase_P"/>
    <property type="match status" value="1"/>
</dbReference>
<evidence type="ECO:0000313" key="9">
    <source>
        <dbReference type="EMBL" id="OGL85943.1"/>
    </source>
</evidence>
<organism evidence="9 10">
    <name type="scientific">Candidatus Uhrbacteria bacterium RIFCSPLOWO2_02_FULL_48_12</name>
    <dbReference type="NCBI Taxonomy" id="1802407"/>
    <lineage>
        <taxon>Bacteria</taxon>
        <taxon>Candidatus Uhriibacteriota</taxon>
    </lineage>
</organism>
<comment type="function">
    <text evidence="1 7">RNaseP catalyzes the removal of the 5'-leader sequence from pre-tRNA to produce the mature 5'-terminus. It can also cleave other RNA substrates such as 4.5S RNA. The protein component plays an auxiliary but essential role in vivo by binding to the 5'-leader sequence and broadening the substrate specificity of the ribozyme.</text>
</comment>
<comment type="subunit">
    <text evidence="7">Consists of a catalytic RNA component (M1 or rnpB) and a protein subunit.</text>
</comment>
<comment type="similarity">
    <text evidence="7">Belongs to the RnpA family.</text>
</comment>
<name>A0A1F7V641_9BACT</name>
<evidence type="ECO:0000256" key="3">
    <source>
        <dbReference type="ARBA" id="ARBA00022722"/>
    </source>
</evidence>
<evidence type="ECO:0000256" key="8">
    <source>
        <dbReference type="NCBIfam" id="TIGR00188"/>
    </source>
</evidence>
<dbReference type="NCBIfam" id="TIGR00188">
    <property type="entry name" value="rnpA"/>
    <property type="match status" value="1"/>
</dbReference>
<dbReference type="PROSITE" id="PS00648">
    <property type="entry name" value="RIBONUCLEASE_P"/>
    <property type="match status" value="1"/>
</dbReference>
<dbReference type="Gene3D" id="3.30.230.10">
    <property type="match status" value="1"/>
</dbReference>
<keyword evidence="5 7" id="KW-0378">Hydrolase</keyword>
<dbReference type="GO" id="GO:0030677">
    <property type="term" value="C:ribonuclease P complex"/>
    <property type="evidence" value="ECO:0007669"/>
    <property type="project" value="TreeGrafter"/>
</dbReference>
<evidence type="ECO:0000256" key="7">
    <source>
        <dbReference type="HAMAP-Rule" id="MF_00227"/>
    </source>
</evidence>
<comment type="catalytic activity">
    <reaction evidence="7">
        <text>Endonucleolytic cleavage of RNA, removing 5'-extranucleotides from tRNA precursor.</text>
        <dbReference type="EC" id="3.1.26.5"/>
    </reaction>
</comment>